<feature type="chain" id="PRO_5009257034" description="DUF4369 domain-containing protein" evidence="2">
    <location>
        <begin position="19"/>
        <end position="249"/>
    </location>
</feature>
<feature type="domain" description="DUF4369" evidence="3">
    <location>
        <begin position="26"/>
        <end position="123"/>
    </location>
</feature>
<dbReference type="Proteomes" id="UP000198858">
    <property type="component" value="Chromosome I"/>
</dbReference>
<name>A0A1H1PVY3_9FLAO</name>
<evidence type="ECO:0000256" key="1">
    <source>
        <dbReference type="SAM" id="Coils"/>
    </source>
</evidence>
<dbReference type="InterPro" id="IPR025380">
    <property type="entry name" value="DUF4369"/>
</dbReference>
<evidence type="ECO:0000256" key="2">
    <source>
        <dbReference type="SAM" id="SignalP"/>
    </source>
</evidence>
<sequence>MKKLALLLVILISITACSEKESNLIVSGEIKGLKKGTLYLQKIKDTLLVNVDSVIVNGDPAFRMETYIESPQIMYLYLEKVDNNRYDDRIDFFADKGEVSIKTKLDKFETSAEIVGSVNQEKLMEYRKMISRFNDQNLDLIKDSFEAEKAEDEEKLMEIDKKYDRLLKRKYLYTVNFAINNKDHEIAPYLALSEVFDANIKYLDTIYTSLAPKVKKSKYGEELKDFLKERRKQEKLEEKVEEQSGEENS</sequence>
<organism evidence="4 5">
    <name type="scientific">Christiangramia echinicola</name>
    <dbReference type="NCBI Taxonomy" id="279359"/>
    <lineage>
        <taxon>Bacteria</taxon>
        <taxon>Pseudomonadati</taxon>
        <taxon>Bacteroidota</taxon>
        <taxon>Flavobacteriia</taxon>
        <taxon>Flavobacteriales</taxon>
        <taxon>Flavobacteriaceae</taxon>
        <taxon>Christiangramia</taxon>
    </lineage>
</organism>
<evidence type="ECO:0000259" key="3">
    <source>
        <dbReference type="Pfam" id="PF14289"/>
    </source>
</evidence>
<dbReference type="Pfam" id="PF14289">
    <property type="entry name" value="DUF4369"/>
    <property type="match status" value="1"/>
</dbReference>
<gene>
    <name evidence="4" type="ORF">SAMN04488552_2272</name>
</gene>
<protein>
    <recommendedName>
        <fullName evidence="3">DUF4369 domain-containing protein</fullName>
    </recommendedName>
</protein>
<feature type="signal peptide" evidence="2">
    <location>
        <begin position="1"/>
        <end position="18"/>
    </location>
</feature>
<keyword evidence="5" id="KW-1185">Reference proteome</keyword>
<dbReference type="EMBL" id="LT629745">
    <property type="protein sequence ID" value="SDS15137.1"/>
    <property type="molecule type" value="Genomic_DNA"/>
</dbReference>
<dbReference type="STRING" id="1250231.SAMN04488552_2272"/>
<evidence type="ECO:0000313" key="4">
    <source>
        <dbReference type="EMBL" id="SDS15137.1"/>
    </source>
</evidence>
<reference evidence="4 5" key="1">
    <citation type="submission" date="2016-10" db="EMBL/GenBank/DDBJ databases">
        <authorList>
            <person name="Varghese N."/>
            <person name="Submissions S."/>
        </authorList>
    </citation>
    <scope>NUCLEOTIDE SEQUENCE [LARGE SCALE GENOMIC DNA]</scope>
    <source>
        <strain evidence="4 5">Mar_2010_102</strain>
    </source>
</reference>
<feature type="coiled-coil region" evidence="1">
    <location>
        <begin position="142"/>
        <end position="169"/>
    </location>
</feature>
<proteinExistence type="predicted"/>
<keyword evidence="1" id="KW-0175">Coiled coil</keyword>
<dbReference type="RefSeq" id="WP_089662686.1">
    <property type="nucleotide sequence ID" value="NZ_LT629745.1"/>
</dbReference>
<keyword evidence="2" id="KW-0732">Signal</keyword>
<dbReference type="PROSITE" id="PS51257">
    <property type="entry name" value="PROKAR_LIPOPROTEIN"/>
    <property type="match status" value="1"/>
</dbReference>
<accession>A0A1H1PVY3</accession>
<evidence type="ECO:0000313" key="5">
    <source>
        <dbReference type="Proteomes" id="UP000198858"/>
    </source>
</evidence>
<dbReference type="AlphaFoldDB" id="A0A1H1PVY3"/>